<evidence type="ECO:0008006" key="6">
    <source>
        <dbReference type="Google" id="ProtNLM"/>
    </source>
</evidence>
<keyword evidence="1" id="KW-0677">Repeat</keyword>
<keyword evidence="5" id="KW-1185">Reference proteome</keyword>
<evidence type="ECO:0000313" key="5">
    <source>
        <dbReference type="Proteomes" id="UP001189429"/>
    </source>
</evidence>
<feature type="region of interest" description="Disordered" evidence="3">
    <location>
        <begin position="480"/>
        <end position="510"/>
    </location>
</feature>
<feature type="compositionally biased region" description="Acidic residues" evidence="3">
    <location>
        <begin position="173"/>
        <end position="183"/>
    </location>
</feature>
<dbReference type="PROSITE" id="PS51375">
    <property type="entry name" value="PPR"/>
    <property type="match status" value="2"/>
</dbReference>
<organism evidence="4 5">
    <name type="scientific">Prorocentrum cordatum</name>
    <dbReference type="NCBI Taxonomy" id="2364126"/>
    <lineage>
        <taxon>Eukaryota</taxon>
        <taxon>Sar</taxon>
        <taxon>Alveolata</taxon>
        <taxon>Dinophyceae</taxon>
        <taxon>Prorocentrales</taxon>
        <taxon>Prorocentraceae</taxon>
        <taxon>Prorocentrum</taxon>
    </lineage>
</organism>
<reference evidence="4" key="1">
    <citation type="submission" date="2023-10" db="EMBL/GenBank/DDBJ databases">
        <authorList>
            <person name="Chen Y."/>
            <person name="Shah S."/>
            <person name="Dougan E. K."/>
            <person name="Thang M."/>
            <person name="Chan C."/>
        </authorList>
    </citation>
    <scope>NUCLEOTIDE SEQUENCE [LARGE SCALE GENOMIC DNA]</scope>
</reference>
<feature type="compositionally biased region" description="Gly residues" evidence="3">
    <location>
        <begin position="143"/>
        <end position="154"/>
    </location>
</feature>
<evidence type="ECO:0000313" key="4">
    <source>
        <dbReference type="EMBL" id="CAK0856154.1"/>
    </source>
</evidence>
<dbReference type="InterPro" id="IPR002885">
    <property type="entry name" value="PPR_rpt"/>
</dbReference>
<evidence type="ECO:0000256" key="1">
    <source>
        <dbReference type="ARBA" id="ARBA00022737"/>
    </source>
</evidence>
<accession>A0ABN9UA51</accession>
<feature type="compositionally biased region" description="Acidic residues" evidence="3">
    <location>
        <begin position="245"/>
        <end position="256"/>
    </location>
</feature>
<evidence type="ECO:0000256" key="3">
    <source>
        <dbReference type="SAM" id="MobiDB-lite"/>
    </source>
</evidence>
<dbReference type="NCBIfam" id="TIGR00756">
    <property type="entry name" value="PPR"/>
    <property type="match status" value="2"/>
</dbReference>
<dbReference type="Gene3D" id="1.25.40.10">
    <property type="entry name" value="Tetratricopeptide repeat domain"/>
    <property type="match status" value="2"/>
</dbReference>
<evidence type="ECO:0000256" key="2">
    <source>
        <dbReference type="PROSITE-ProRule" id="PRU00708"/>
    </source>
</evidence>
<dbReference type="Proteomes" id="UP001189429">
    <property type="component" value="Unassembled WGS sequence"/>
</dbReference>
<feature type="region of interest" description="Disordered" evidence="3">
    <location>
        <begin position="316"/>
        <end position="341"/>
    </location>
</feature>
<name>A0ABN9UA51_9DINO</name>
<gene>
    <name evidence="4" type="ORF">PCOR1329_LOCUS46612</name>
</gene>
<feature type="compositionally biased region" description="Low complexity" evidence="3">
    <location>
        <begin position="68"/>
        <end position="86"/>
    </location>
</feature>
<dbReference type="Pfam" id="PF01535">
    <property type="entry name" value="PPR"/>
    <property type="match status" value="1"/>
</dbReference>
<feature type="repeat" description="PPR" evidence="2">
    <location>
        <begin position="669"/>
        <end position="703"/>
    </location>
</feature>
<dbReference type="PANTHER" id="PTHR47447">
    <property type="entry name" value="OS03G0856100 PROTEIN"/>
    <property type="match status" value="1"/>
</dbReference>
<feature type="region of interest" description="Disordered" evidence="3">
    <location>
        <begin position="1"/>
        <end position="271"/>
    </location>
</feature>
<dbReference type="EMBL" id="CAUYUJ010015610">
    <property type="protein sequence ID" value="CAK0856154.1"/>
    <property type="molecule type" value="Genomic_DNA"/>
</dbReference>
<comment type="caution">
    <text evidence="4">The sequence shown here is derived from an EMBL/GenBank/DDBJ whole genome shotgun (WGS) entry which is preliminary data.</text>
</comment>
<feature type="compositionally biased region" description="Basic and acidic residues" evidence="3">
    <location>
        <begin position="257"/>
        <end position="267"/>
    </location>
</feature>
<proteinExistence type="predicted"/>
<dbReference type="Pfam" id="PF13041">
    <property type="entry name" value="PPR_2"/>
    <property type="match status" value="1"/>
</dbReference>
<feature type="region of interest" description="Disordered" evidence="3">
    <location>
        <begin position="377"/>
        <end position="405"/>
    </location>
</feature>
<sequence>MAAAPGAPGGDRAEAESPFGRVNTDSLAGPPPDEDSLAATRIPSLAATTSSVKAAEMPLDVTVHSPPHKAAAPAADDAESGSDAGGDFQVGTHSVRPEASMMSSVPSDAGDVFQVGTTSLGPAAGRSASMRPPSPADLPLAPGGHGGGGGGGGPLDVTVQSPVHEAAAAAGRDEDDAESDSDAGDAFQVGTLSVRPEASKAMSVRPLAPADLPPAPRGHGGPPEAGCQALDVTVCAPPHEAAALAEDDAESGSEEGDAFHEGARSVKPEASIDTNADDAFLVGTLSVRPEASKSMSVRPLARADLPSALGGFGSSGSATPLEASRELSAAPAYSDSGCDSDADDTFQVGTLSVKPEMSKMKSVRPLVQADMPSVLVGHSSSSSSAKPAEANRQMSNPWTVGATDAGLAEGGLQGRRERPEEHLERAMFSLVCDVFDMMTGLLPELVILAILASYTAGWFPKAEAVITTKPWVVKVAPDEEHDAGPGAPIGDSASPPGTCRGGSGDSRCPAGHEVQTESIAFKARKLSEVMQACVRFRQVDRALGLFDQMLEEGVGPEAHCVNKVTINKFCNLVANNLSVTRLRKDGLALCDLVQAHGVAPSWAIQNRLIIAWKSRPPRSVLTYLLKMRSEGFALSRLAYFSIIICSEISHPEIALTLCDEMETIGITPDKVTYNAVLGACYQLEMYDEAGHLFAQMEDRGLTPDMKTFRIMINVSLRSQCFEDTVALLETMQDKCIKLAGHDYHKAIEYCISLQRVDDAVALFNNMAQTNFLGNLGHHAVQRRRGQREIQVSWGKLIQARMSSSSVAVASERVDRR</sequence>
<dbReference type="PANTHER" id="PTHR47447:SF17">
    <property type="entry name" value="OS12G0638900 PROTEIN"/>
    <property type="match status" value="1"/>
</dbReference>
<protein>
    <recommendedName>
        <fullName evidence="6">Pentacotripeptide-repeat region of PRORP domain-containing protein</fullName>
    </recommendedName>
</protein>
<feature type="repeat" description="PPR" evidence="2">
    <location>
        <begin position="522"/>
        <end position="556"/>
    </location>
</feature>
<dbReference type="InterPro" id="IPR011990">
    <property type="entry name" value="TPR-like_helical_dom_sf"/>
</dbReference>